<dbReference type="RefSeq" id="WP_314924125.1">
    <property type="nucleotide sequence ID" value="NZ_JAWZXF010000008.1"/>
</dbReference>
<accession>A0AAP6L329</accession>
<reference evidence="1" key="1">
    <citation type="submission" date="2023-11" db="EMBL/GenBank/DDBJ databases">
        <title>WGS of Aeromonas in Northern Israel.</title>
        <authorList>
            <person name="Hershko Y."/>
        </authorList>
    </citation>
    <scope>NUCLEOTIDE SEQUENCE</scope>
    <source>
        <strain evidence="1">02297</strain>
    </source>
</reference>
<proteinExistence type="predicted"/>
<dbReference type="AlphaFoldDB" id="A0AAP6L329"/>
<evidence type="ECO:0000313" key="1">
    <source>
        <dbReference type="EMBL" id="MDX7921953.1"/>
    </source>
</evidence>
<dbReference type="EMBL" id="JAWZXF010000008">
    <property type="protein sequence ID" value="MDX7921953.1"/>
    <property type="molecule type" value="Genomic_DNA"/>
</dbReference>
<comment type="caution">
    <text evidence="1">The sequence shown here is derived from an EMBL/GenBank/DDBJ whole genome shotgun (WGS) entry which is preliminary data.</text>
</comment>
<organism evidence="1 2">
    <name type="scientific">Aeromonas media</name>
    <dbReference type="NCBI Taxonomy" id="651"/>
    <lineage>
        <taxon>Bacteria</taxon>
        <taxon>Pseudomonadati</taxon>
        <taxon>Pseudomonadota</taxon>
        <taxon>Gammaproteobacteria</taxon>
        <taxon>Aeromonadales</taxon>
        <taxon>Aeromonadaceae</taxon>
        <taxon>Aeromonas</taxon>
    </lineage>
</organism>
<name>A0AAP6L329_AERME</name>
<gene>
    <name evidence="1" type="ORF">SJS82_08410</name>
</gene>
<protein>
    <submittedName>
        <fullName evidence="1">Uncharacterized protein</fullName>
    </submittedName>
</protein>
<evidence type="ECO:0000313" key="2">
    <source>
        <dbReference type="Proteomes" id="UP001285835"/>
    </source>
</evidence>
<dbReference type="Proteomes" id="UP001285835">
    <property type="component" value="Unassembled WGS sequence"/>
</dbReference>
<sequence>MKEATIICDALLEKLASVTSLSGEEQICDSDPQIDQHTPLPLAHFRELSEGKPERRGREWKRTRNIQVDLYQPASAGRAGRDQLLSEVLAALVPSTAGIPLPGTSLLTIAVGNINLEPEEVGSDTLLTSIQFSLTYTASL</sequence>